<evidence type="ECO:0000256" key="1">
    <source>
        <dbReference type="SAM" id="MobiDB-lite"/>
    </source>
</evidence>
<dbReference type="Proteomes" id="UP000019116">
    <property type="component" value="Chromosome 2B"/>
</dbReference>
<dbReference type="OrthoDB" id="201504at2759"/>
<dbReference type="EnsemblPlants" id="TraesCS2B02G051200.1">
    <property type="protein sequence ID" value="TraesCS2B02G051200.1"/>
    <property type="gene ID" value="TraesCS2B02G051200"/>
</dbReference>
<feature type="region of interest" description="Disordered" evidence="1">
    <location>
        <begin position="1"/>
        <end position="22"/>
    </location>
</feature>
<dbReference type="Gramene" id="TraesCLE_scaffold_158009_01G000200.1">
    <property type="protein sequence ID" value="TraesCLE_scaffold_158009_01G000200.1"/>
    <property type="gene ID" value="TraesCLE_scaffold_158009_01G000200"/>
</dbReference>
<dbReference type="Gramene" id="TraesCS2B02G051200.1">
    <property type="protein sequence ID" value="TraesCS2B02G051200.1"/>
    <property type="gene ID" value="TraesCS2B02G051200"/>
</dbReference>
<keyword evidence="3" id="KW-1185">Reference proteome</keyword>
<dbReference type="AlphaFoldDB" id="A0A3B6BXZ2"/>
<organism evidence="2">
    <name type="scientific">Triticum aestivum</name>
    <name type="common">Wheat</name>
    <dbReference type="NCBI Taxonomy" id="4565"/>
    <lineage>
        <taxon>Eukaryota</taxon>
        <taxon>Viridiplantae</taxon>
        <taxon>Streptophyta</taxon>
        <taxon>Embryophyta</taxon>
        <taxon>Tracheophyta</taxon>
        <taxon>Spermatophyta</taxon>
        <taxon>Magnoliopsida</taxon>
        <taxon>Liliopsida</taxon>
        <taxon>Poales</taxon>
        <taxon>Poaceae</taxon>
        <taxon>BOP clade</taxon>
        <taxon>Pooideae</taxon>
        <taxon>Triticodae</taxon>
        <taxon>Triticeae</taxon>
        <taxon>Triticinae</taxon>
        <taxon>Triticum</taxon>
    </lineage>
</organism>
<protein>
    <submittedName>
        <fullName evidence="2">Uncharacterized protein</fullName>
    </submittedName>
</protein>
<dbReference type="Gramene" id="TraesCAD_scaffold_135756_01G000200.1">
    <property type="protein sequence ID" value="TraesCAD_scaffold_135756_01G000200.1"/>
    <property type="gene ID" value="TraesCAD_scaffold_135756_01G000200"/>
</dbReference>
<name>A0A3B6BXZ2_WHEAT</name>
<dbReference type="Gramene" id="TraesWEE_scaffold_127936_01G000200.1">
    <property type="protein sequence ID" value="TraesWEE_scaffold_127936_01G000200.1"/>
    <property type="gene ID" value="TraesWEE_scaffold_127936_01G000200"/>
</dbReference>
<dbReference type="Gramene" id="TraesRN2B0100106500.1">
    <property type="protein sequence ID" value="TraesRN2B0100106500.1"/>
    <property type="gene ID" value="TraesRN2B0100106500"/>
</dbReference>
<proteinExistence type="predicted"/>
<dbReference type="Gramene" id="TraesCS2B03G0107700.1">
    <property type="protein sequence ID" value="TraesCS2B03G0107700.1.CDS"/>
    <property type="gene ID" value="TraesCS2B03G0107700"/>
</dbReference>
<evidence type="ECO:0000313" key="3">
    <source>
        <dbReference type="Proteomes" id="UP000019116"/>
    </source>
</evidence>
<accession>A0A3B6BXZ2</accession>
<reference evidence="2" key="2">
    <citation type="submission" date="2018-10" db="UniProtKB">
        <authorList>
            <consortium name="EnsemblPlants"/>
        </authorList>
    </citation>
    <scope>IDENTIFICATION</scope>
</reference>
<sequence>MGSCASSPRGFPEGEKPMVDDMPVTPKAVAAPVESDAPVVEAPLVDPSASKAEDACKVNEELIPVISELPVPMTEEAEEDTEVVVVVEEVTVAAEKQN</sequence>
<dbReference type="Gramene" id="TraesROB_scaffold_200065_01G000200.1">
    <property type="protein sequence ID" value="TraesROB_scaffold_200065_01G000200.1"/>
    <property type="gene ID" value="TraesROB_scaffold_200065_01G000200"/>
</dbReference>
<evidence type="ECO:0000313" key="2">
    <source>
        <dbReference type="EnsemblPlants" id="TraesCS2B02G051200.1"/>
    </source>
</evidence>
<reference evidence="2" key="1">
    <citation type="submission" date="2018-08" db="EMBL/GenBank/DDBJ databases">
        <authorList>
            <person name="Rossello M."/>
        </authorList>
    </citation>
    <scope>NUCLEOTIDE SEQUENCE [LARGE SCALE GENOMIC DNA]</scope>
    <source>
        <strain evidence="2">cv. Chinese Spring</strain>
    </source>
</reference>